<reference evidence="2 3" key="2">
    <citation type="submission" date="2019-09" db="EMBL/GenBank/DDBJ databases">
        <authorList>
            <person name="Jin C."/>
        </authorList>
    </citation>
    <scope>NUCLEOTIDE SEQUENCE [LARGE SCALE GENOMIC DNA]</scope>
    <source>
        <strain evidence="2 3">BN140078</strain>
    </source>
</reference>
<dbReference type="EMBL" id="VUOC01000003">
    <property type="protein sequence ID" value="KAA2241958.1"/>
    <property type="molecule type" value="Genomic_DNA"/>
</dbReference>
<reference evidence="2 3" key="1">
    <citation type="submission" date="2019-09" db="EMBL/GenBank/DDBJ databases">
        <title>Chitinophaga ginsengihumi sp. nov., isolated from soil of ginseng rhizosphere.</title>
        <authorList>
            <person name="Lee J."/>
        </authorList>
    </citation>
    <scope>NUCLEOTIDE SEQUENCE [LARGE SCALE GENOMIC DNA]</scope>
    <source>
        <strain evidence="2 3">BN140078</strain>
    </source>
</reference>
<dbReference type="SMART" id="SM00880">
    <property type="entry name" value="CHAD"/>
    <property type="match status" value="1"/>
</dbReference>
<feature type="domain" description="CHAD" evidence="1">
    <location>
        <begin position="1"/>
        <end position="274"/>
    </location>
</feature>
<gene>
    <name evidence="2" type="ORF">F0L74_19055</name>
</gene>
<proteinExistence type="predicted"/>
<organism evidence="2 3">
    <name type="scientific">Chitinophaga agrisoli</name>
    <dbReference type="NCBI Taxonomy" id="2607653"/>
    <lineage>
        <taxon>Bacteria</taxon>
        <taxon>Pseudomonadati</taxon>
        <taxon>Bacteroidota</taxon>
        <taxon>Chitinophagia</taxon>
        <taxon>Chitinophagales</taxon>
        <taxon>Chitinophagaceae</taxon>
        <taxon>Chitinophaga</taxon>
    </lineage>
</organism>
<name>A0A5B2VTM6_9BACT</name>
<dbReference type="PANTHER" id="PTHR39339:SF1">
    <property type="entry name" value="CHAD DOMAIN-CONTAINING PROTEIN"/>
    <property type="match status" value="1"/>
</dbReference>
<protein>
    <submittedName>
        <fullName evidence="2">CHAD domain-containing protein</fullName>
    </submittedName>
</protein>
<accession>A0A5B2VTM6</accession>
<dbReference type="Gene3D" id="1.40.20.10">
    <property type="entry name" value="CHAD domain"/>
    <property type="match status" value="1"/>
</dbReference>
<dbReference type="Proteomes" id="UP000324611">
    <property type="component" value="Unassembled WGS sequence"/>
</dbReference>
<dbReference type="PROSITE" id="PS51708">
    <property type="entry name" value="CHAD"/>
    <property type="match status" value="1"/>
</dbReference>
<dbReference type="AlphaFoldDB" id="A0A5B2VTM6"/>
<dbReference type="Pfam" id="PF05235">
    <property type="entry name" value="CHAD"/>
    <property type="match status" value="1"/>
</dbReference>
<dbReference type="PANTHER" id="PTHR39339">
    <property type="entry name" value="SLR1444 PROTEIN"/>
    <property type="match status" value="1"/>
</dbReference>
<dbReference type="InterPro" id="IPR038186">
    <property type="entry name" value="CHAD_dom_sf"/>
</dbReference>
<keyword evidence="3" id="KW-1185">Reference proteome</keyword>
<dbReference type="InterPro" id="IPR007899">
    <property type="entry name" value="CHAD_dom"/>
</dbReference>
<evidence type="ECO:0000313" key="3">
    <source>
        <dbReference type="Proteomes" id="UP000324611"/>
    </source>
</evidence>
<sequence length="274" mass="31110">MAMMWETLHAYLQDQCATIMDLAPVIGEKSHKKDVHKLRVTIKKTRACLDLARQLSNKAFKGKKYIRLLKVLQQAAGALRDLQLQEESLLQYTGNGRRYAPFHLLQKNHAQLAAQQARAIADAFPLAFVKTLPKQLQKKDVKATGAKDAGAYLQQQYAAISLPLGRGPAEKWHDLRKEVKRLHYQLSILQPLFDTSKGLEEMLRFTDEAGSCLGAWHDLLALQQVIRQHMRLLRSEGMTVPAGTDELLKRIAADTRQELQRCKAWIQQKPDVTI</sequence>
<evidence type="ECO:0000259" key="1">
    <source>
        <dbReference type="PROSITE" id="PS51708"/>
    </source>
</evidence>
<comment type="caution">
    <text evidence="2">The sequence shown here is derived from an EMBL/GenBank/DDBJ whole genome shotgun (WGS) entry which is preliminary data.</text>
</comment>
<evidence type="ECO:0000313" key="2">
    <source>
        <dbReference type="EMBL" id="KAA2241958.1"/>
    </source>
</evidence>